<comment type="caution">
    <text evidence="3">The sequence shown here is derived from an EMBL/GenBank/DDBJ whole genome shotgun (WGS) entry which is preliminary data.</text>
</comment>
<keyword evidence="1" id="KW-0831">Ubiquinone biosynthesis</keyword>
<name>A0ABU9HD62_9GAMM</name>
<dbReference type="InterPro" id="IPR036527">
    <property type="entry name" value="SCP2_sterol-bd_dom_sf"/>
</dbReference>
<feature type="domain" description="SCP2" evidence="2">
    <location>
        <begin position="40"/>
        <end position="135"/>
    </location>
</feature>
<dbReference type="PANTHER" id="PTHR10094">
    <property type="entry name" value="STEROL CARRIER PROTEIN 2 SCP-2 FAMILY PROTEIN"/>
    <property type="match status" value="1"/>
</dbReference>
<proteinExistence type="inferred from homology"/>
<dbReference type="SUPFAM" id="SSF55718">
    <property type="entry name" value="SCP-like"/>
    <property type="match status" value="1"/>
</dbReference>
<evidence type="ECO:0000259" key="2">
    <source>
        <dbReference type="Pfam" id="PF02036"/>
    </source>
</evidence>
<dbReference type="PANTHER" id="PTHR10094:SF25">
    <property type="entry name" value="SCP2 STEROL-BINDING DOMAIN-CONTAINING PROTEIN 1"/>
    <property type="match status" value="1"/>
</dbReference>
<dbReference type="EMBL" id="JBAKBA010000027">
    <property type="protein sequence ID" value="MEL0659840.1"/>
    <property type="molecule type" value="Genomic_DNA"/>
</dbReference>
<dbReference type="RefSeq" id="WP_341628359.1">
    <property type="nucleotide sequence ID" value="NZ_JBAKBA010000027.1"/>
</dbReference>
<dbReference type="PIRSF" id="PIRSF025550">
    <property type="entry name" value="UCP025550_lpd_carrier"/>
    <property type="match status" value="1"/>
</dbReference>
<dbReference type="Gene3D" id="3.30.1050.10">
    <property type="entry name" value="SCP2 sterol-binding domain"/>
    <property type="match status" value="1"/>
</dbReference>
<reference evidence="3 4" key="1">
    <citation type="submission" date="2024-02" db="EMBL/GenBank/DDBJ databases">
        <title>Bacteria isolated from the canopy kelp, Nereocystis luetkeana.</title>
        <authorList>
            <person name="Pfister C.A."/>
            <person name="Younker I.T."/>
            <person name="Light S.H."/>
        </authorList>
    </citation>
    <scope>NUCLEOTIDE SEQUENCE [LARGE SCALE GENOMIC DNA]</scope>
    <source>
        <strain evidence="3 4">TI.2.07</strain>
    </source>
</reference>
<evidence type="ECO:0000313" key="4">
    <source>
        <dbReference type="Proteomes" id="UP001366060"/>
    </source>
</evidence>
<keyword evidence="4" id="KW-1185">Reference proteome</keyword>
<dbReference type="HAMAP" id="MF_02231">
    <property type="entry name" value="UbiT"/>
    <property type="match status" value="1"/>
</dbReference>
<evidence type="ECO:0000313" key="3">
    <source>
        <dbReference type="EMBL" id="MEL0659840.1"/>
    </source>
</evidence>
<dbReference type="Proteomes" id="UP001366060">
    <property type="component" value="Unassembled WGS sequence"/>
</dbReference>
<comment type="similarity">
    <text evidence="1">Belongs to the UbiT family.</text>
</comment>
<dbReference type="Pfam" id="PF02036">
    <property type="entry name" value="SCP2"/>
    <property type="match status" value="1"/>
</dbReference>
<accession>A0ABU9HD62</accession>
<protein>
    <recommendedName>
        <fullName evidence="1">Ubiquinone biosynthesis accessory factor UbiT</fullName>
    </recommendedName>
</protein>
<sequence length="180" mass="20380">MPLRNKLLQKLVVITPQLLAVPSQFIPFSVQQKCLLSIINHIFKEAIEDDDLAFLEGKWLKVTVTDLKLTWFISFDDNIIVKDKAEQTDVSFSATLNDLILVAGRKEDPDTLFFQRRLKIQGDTELGLEVKNLLDNIEFEQLSPFIEKMIVTLSDLIKTGVSIPASPNTNPDTNVLNIKI</sequence>
<gene>
    <name evidence="1" type="primary">ubiT</name>
    <name evidence="3" type="ORF">V6255_11895</name>
</gene>
<evidence type="ECO:0000256" key="1">
    <source>
        <dbReference type="HAMAP-Rule" id="MF_02231"/>
    </source>
</evidence>
<comment type="function">
    <text evidence="1">Required for O(2)-independent ubiquinone (coenzyme Q) biosynthesis. Likely functions as an accessory factor.</text>
</comment>
<comment type="pathway">
    <text evidence="1">Cofactor biosynthesis; ubiquinone biosynthesis.</text>
</comment>
<organism evidence="3 4">
    <name type="scientific">Psychromonas arctica</name>
    <dbReference type="NCBI Taxonomy" id="168275"/>
    <lineage>
        <taxon>Bacteria</taxon>
        <taxon>Pseudomonadati</taxon>
        <taxon>Pseudomonadota</taxon>
        <taxon>Gammaproteobacteria</taxon>
        <taxon>Alteromonadales</taxon>
        <taxon>Psychromonadaceae</taxon>
        <taxon>Psychromonas</taxon>
    </lineage>
</organism>
<dbReference type="InterPro" id="IPR003033">
    <property type="entry name" value="SCP2_sterol-bd_dom"/>
</dbReference>
<dbReference type="InterPro" id="IPR016830">
    <property type="entry name" value="UbiT"/>
</dbReference>